<comment type="cofactor">
    <cofactor evidence="1">
        <name>[4Fe-4S] cluster</name>
        <dbReference type="ChEBI" id="CHEBI:49883"/>
    </cofactor>
</comment>
<evidence type="ECO:0000313" key="9">
    <source>
        <dbReference type="Proteomes" id="UP000004828"/>
    </source>
</evidence>
<dbReference type="GO" id="GO:0003824">
    <property type="term" value="F:catalytic activity"/>
    <property type="evidence" value="ECO:0007669"/>
    <property type="project" value="InterPro"/>
</dbReference>
<dbReference type="InterPro" id="IPR005911">
    <property type="entry name" value="YhcC-like"/>
</dbReference>
<keyword evidence="6" id="KW-0411">Iron-sulfur</keyword>
<sequence>GGSRDFAAAPDLSVHAQILSAKKRIQAKTGCKKFIAYFQAYTNTYAPVEYLRRIFTEAIEEPDVVALSIATRCDCLPPDVLDLLDELNRRKPVWIELGLQTIHDKTLHAIRSGFTLSQFEQAVSDLHKRNIPVITHLILGLPGETKEDMLSSVRYVGSLPVTGIKLQLLHILKGTDLGTAYMADPFPLFTLEEYCDLIADCIALLPPEIVIHRLTGDGPRNLLLAPLWSTDKKRVLNTIQKCLRERDLWQGKNI</sequence>
<keyword evidence="4" id="KW-0479">Metal-binding</keyword>
<dbReference type="PROSITE" id="PS51918">
    <property type="entry name" value="RADICAL_SAM"/>
    <property type="match status" value="1"/>
</dbReference>
<dbReference type="PANTHER" id="PTHR11135">
    <property type="entry name" value="HISTONE ACETYLTRANSFERASE-RELATED"/>
    <property type="match status" value="1"/>
</dbReference>
<dbReference type="NCBIfam" id="TIGR01212">
    <property type="entry name" value="TIGR01212 family radical SAM protein"/>
    <property type="match status" value="1"/>
</dbReference>
<dbReference type="GO" id="GO:0051539">
    <property type="term" value="F:4 iron, 4 sulfur cluster binding"/>
    <property type="evidence" value="ECO:0007669"/>
    <property type="project" value="UniProtKB-KW"/>
</dbReference>
<accession>C7GA81</accession>
<dbReference type="InterPro" id="IPR006638">
    <property type="entry name" value="Elp3/MiaA/NifB-like_rSAM"/>
</dbReference>
<name>C7GA81_9FIRM</name>
<dbReference type="RefSeq" id="WP_006856934.1">
    <property type="nucleotide sequence ID" value="NZ_GG692721.1"/>
</dbReference>
<dbReference type="InterPro" id="IPR058240">
    <property type="entry name" value="rSAM_sf"/>
</dbReference>
<proteinExistence type="predicted"/>
<protein>
    <submittedName>
        <fullName evidence="8">Radical SAM protein, TIGR01212 family</fullName>
    </submittedName>
</protein>
<dbReference type="PANTHER" id="PTHR11135:SF1">
    <property type="entry name" value="PROTEIN YHCC"/>
    <property type="match status" value="1"/>
</dbReference>
<evidence type="ECO:0000259" key="7">
    <source>
        <dbReference type="PROSITE" id="PS51918"/>
    </source>
</evidence>
<dbReference type="AlphaFoldDB" id="C7GA81"/>
<gene>
    <name evidence="8" type="ORF">ROSINTL182_06811</name>
</gene>
<feature type="domain" description="Radical SAM core" evidence="7">
    <location>
        <begin position="1"/>
        <end position="208"/>
    </location>
</feature>
<dbReference type="SUPFAM" id="SSF102114">
    <property type="entry name" value="Radical SAM enzymes"/>
    <property type="match status" value="1"/>
</dbReference>
<organism evidence="8 9">
    <name type="scientific">Roseburia intestinalis L1-82</name>
    <dbReference type="NCBI Taxonomy" id="536231"/>
    <lineage>
        <taxon>Bacteria</taxon>
        <taxon>Bacillati</taxon>
        <taxon>Bacillota</taxon>
        <taxon>Clostridia</taxon>
        <taxon>Lachnospirales</taxon>
        <taxon>Lachnospiraceae</taxon>
        <taxon>Roseburia</taxon>
    </lineage>
</organism>
<comment type="caution">
    <text evidence="8">The sequence shown here is derived from an EMBL/GenBank/DDBJ whole genome shotgun (WGS) entry which is preliminary data.</text>
</comment>
<dbReference type="Proteomes" id="UP000004828">
    <property type="component" value="Unassembled WGS sequence"/>
</dbReference>
<dbReference type="GO" id="GO:0046872">
    <property type="term" value="F:metal ion binding"/>
    <property type="evidence" value="ECO:0007669"/>
    <property type="project" value="UniProtKB-KW"/>
</dbReference>
<evidence type="ECO:0000313" key="8">
    <source>
        <dbReference type="EMBL" id="EEV01283.1"/>
    </source>
</evidence>
<evidence type="ECO:0000256" key="5">
    <source>
        <dbReference type="ARBA" id="ARBA00023004"/>
    </source>
</evidence>
<dbReference type="InterPro" id="IPR032432">
    <property type="entry name" value="Radical_SAM_C"/>
</dbReference>
<evidence type="ECO:0000256" key="4">
    <source>
        <dbReference type="ARBA" id="ARBA00022723"/>
    </source>
</evidence>
<keyword evidence="2" id="KW-0004">4Fe-4S</keyword>
<dbReference type="EMBL" id="ABYJ02000085">
    <property type="protein sequence ID" value="EEV01283.1"/>
    <property type="molecule type" value="Genomic_DNA"/>
</dbReference>
<dbReference type="SMART" id="SM00729">
    <property type="entry name" value="Elp3"/>
    <property type="match status" value="1"/>
</dbReference>
<dbReference type="InterPro" id="IPR007197">
    <property type="entry name" value="rSAM"/>
</dbReference>
<keyword evidence="3" id="KW-0949">S-adenosyl-L-methionine</keyword>
<dbReference type="HOGENOM" id="CLU_1091989_0_0_9"/>
<feature type="non-terminal residue" evidence="8">
    <location>
        <position position="1"/>
    </location>
</feature>
<evidence type="ECO:0000256" key="1">
    <source>
        <dbReference type="ARBA" id="ARBA00001966"/>
    </source>
</evidence>
<evidence type="ECO:0000256" key="2">
    <source>
        <dbReference type="ARBA" id="ARBA00022485"/>
    </source>
</evidence>
<dbReference type="Pfam" id="PF16199">
    <property type="entry name" value="Radical_SAM_C"/>
    <property type="match status" value="1"/>
</dbReference>
<evidence type="ECO:0000256" key="3">
    <source>
        <dbReference type="ARBA" id="ARBA00022691"/>
    </source>
</evidence>
<reference evidence="8 9" key="1">
    <citation type="submission" date="2009-08" db="EMBL/GenBank/DDBJ databases">
        <authorList>
            <person name="Weinstock G."/>
            <person name="Sodergren E."/>
            <person name="Clifton S."/>
            <person name="Fulton L."/>
            <person name="Fulton B."/>
            <person name="Courtney L."/>
            <person name="Fronick C."/>
            <person name="Harrison M."/>
            <person name="Strong C."/>
            <person name="Farmer C."/>
            <person name="Delahaunty K."/>
            <person name="Markovic C."/>
            <person name="Hall O."/>
            <person name="Minx P."/>
            <person name="Tomlinson C."/>
            <person name="Mitreva M."/>
            <person name="Nelson J."/>
            <person name="Hou S."/>
            <person name="Wollam A."/>
            <person name="Pepin K.H."/>
            <person name="Johnson M."/>
            <person name="Bhonagiri V."/>
            <person name="Nash W.E."/>
            <person name="Warren W."/>
            <person name="Chinwalla A."/>
            <person name="Mardis E.R."/>
            <person name="Wilson R.K."/>
        </authorList>
    </citation>
    <scope>NUCLEOTIDE SEQUENCE [LARGE SCALE GENOMIC DNA]</scope>
    <source>
        <strain evidence="8 9">L1-82</strain>
    </source>
</reference>
<dbReference type="Gene3D" id="3.30.750.200">
    <property type="match status" value="1"/>
</dbReference>
<dbReference type="InterPro" id="IPR039661">
    <property type="entry name" value="ELP3"/>
</dbReference>
<evidence type="ECO:0000256" key="6">
    <source>
        <dbReference type="ARBA" id="ARBA00023014"/>
    </source>
</evidence>
<dbReference type="Pfam" id="PF04055">
    <property type="entry name" value="Radical_SAM"/>
    <property type="match status" value="1"/>
</dbReference>
<keyword evidence="5" id="KW-0408">Iron</keyword>